<proteinExistence type="predicted"/>
<protein>
    <submittedName>
        <fullName evidence="1">Uncharacterized protein</fullName>
    </submittedName>
</protein>
<comment type="caution">
    <text evidence="1">The sequence shown here is derived from an EMBL/GenBank/DDBJ whole genome shotgun (WGS) entry which is preliminary data.</text>
</comment>
<name>A0AA37RTW5_9GAMM</name>
<sequence length="197" mass="23059">MKINQFYANLRSQLKKVITGVQDADGLFWDDTTPNSSIKRELESLLKENLELVAKHFGIYVVTRHCSCPNKQHNKYFDFPTSNNYGLDINYGDSRYKWTMQQFFQGERYCACACSKINKPTNHWVIDDFVYDKQLERDFDADKLINILTDIVEAIDSAGERRPRSAIREWLLRAVLNINDELLPIAMDDFVTRYITN</sequence>
<organism evidence="1 2">
    <name type="scientific">Paraferrimonas sedimenticola</name>
    <dbReference type="NCBI Taxonomy" id="375674"/>
    <lineage>
        <taxon>Bacteria</taxon>
        <taxon>Pseudomonadati</taxon>
        <taxon>Pseudomonadota</taxon>
        <taxon>Gammaproteobacteria</taxon>
        <taxon>Alteromonadales</taxon>
        <taxon>Ferrimonadaceae</taxon>
        <taxon>Paraferrimonas</taxon>
    </lineage>
</organism>
<dbReference type="RefSeq" id="WP_095506082.1">
    <property type="nucleotide sequence ID" value="NZ_BSNC01000001.1"/>
</dbReference>
<dbReference type="Proteomes" id="UP001161422">
    <property type="component" value="Unassembled WGS sequence"/>
</dbReference>
<accession>A0AA37RTW5</accession>
<evidence type="ECO:0000313" key="1">
    <source>
        <dbReference type="EMBL" id="GLP94709.1"/>
    </source>
</evidence>
<evidence type="ECO:0000313" key="2">
    <source>
        <dbReference type="Proteomes" id="UP001161422"/>
    </source>
</evidence>
<dbReference type="EMBL" id="BSNC01000001">
    <property type="protein sequence ID" value="GLP94709.1"/>
    <property type="molecule type" value="Genomic_DNA"/>
</dbReference>
<gene>
    <name evidence="1" type="ORF">GCM10007895_00150</name>
</gene>
<reference evidence="1" key="2">
    <citation type="submission" date="2023-01" db="EMBL/GenBank/DDBJ databases">
        <title>Draft genome sequence of Paraferrimonas sedimenticola strain NBRC 101628.</title>
        <authorList>
            <person name="Sun Q."/>
            <person name="Mori K."/>
        </authorList>
    </citation>
    <scope>NUCLEOTIDE SEQUENCE</scope>
    <source>
        <strain evidence="1">NBRC 101628</strain>
    </source>
</reference>
<dbReference type="AlphaFoldDB" id="A0AA37RTW5"/>
<reference evidence="1" key="1">
    <citation type="journal article" date="2014" name="Int. J. Syst. Evol. Microbiol.">
        <title>Complete genome sequence of Corynebacterium casei LMG S-19264T (=DSM 44701T), isolated from a smear-ripened cheese.</title>
        <authorList>
            <consortium name="US DOE Joint Genome Institute (JGI-PGF)"/>
            <person name="Walter F."/>
            <person name="Albersmeier A."/>
            <person name="Kalinowski J."/>
            <person name="Ruckert C."/>
        </authorList>
    </citation>
    <scope>NUCLEOTIDE SEQUENCE</scope>
    <source>
        <strain evidence="1">NBRC 101628</strain>
    </source>
</reference>
<keyword evidence="2" id="KW-1185">Reference proteome</keyword>